<name>A0A513SQ63_9CAUD</name>
<evidence type="ECO:0000313" key="1">
    <source>
        <dbReference type="EMBL" id="QCW23305.1"/>
    </source>
</evidence>
<sequence>MDTLPTTEVDIYINGEQKTITVTISNKPLLIPMVINAAMDDDPFIKLAINEWVSKYPEDGVIYSYESDDGMLTLEFEPDCVLDIEIDPAFRTAFWTFGSSWGGRLRVEGRCGLFNSHIPDSGVVMRDSFLFSQDTLTPGVRLYDTTMIKLEGNTRNVHIT</sequence>
<dbReference type="Proteomes" id="UP000316194">
    <property type="component" value="Segment"/>
</dbReference>
<organism evidence="1 2">
    <name type="scientific">Vibrio phage 5 TSL-2019</name>
    <dbReference type="NCBI Taxonomy" id="2578086"/>
    <lineage>
        <taxon>Viruses</taxon>
        <taxon>Duplodnaviria</taxon>
        <taxon>Heunggongvirae</taxon>
        <taxon>Uroviricota</taxon>
        <taxon>Caudoviricetes</taxon>
        <taxon>Chimalliviridae</taxon>
        <taxon>Gorgonvirinae</taxon>
        <taxon>Aphroditevirus</taxon>
        <taxon>Aphroditevirus USC1</taxon>
    </lineage>
</organism>
<reference evidence="1 2" key="1">
    <citation type="submission" date="2019-01" db="EMBL/GenBank/DDBJ databases">
        <authorList>
            <person name="Le T.S."/>
            <person name="Kurtboke I."/>
        </authorList>
    </citation>
    <scope>NUCLEOTIDE SEQUENCE [LARGE SCALE GENOMIC DNA]</scope>
</reference>
<accession>A0A513SQ63</accession>
<proteinExistence type="predicted"/>
<evidence type="ECO:0000313" key="2">
    <source>
        <dbReference type="Proteomes" id="UP000316194"/>
    </source>
</evidence>
<protein>
    <submittedName>
        <fullName evidence="1">Uncharacterized protein</fullName>
    </submittedName>
</protein>
<dbReference type="EMBL" id="MK358448">
    <property type="protein sequence ID" value="QCW23305.1"/>
    <property type="molecule type" value="Genomic_DNA"/>
</dbReference>